<comment type="caution">
    <text evidence="5">The sequence shown here is derived from an EMBL/GenBank/DDBJ whole genome shotgun (WGS) entry which is preliminary data.</text>
</comment>
<dbReference type="AlphaFoldDB" id="A0A8T1JP98"/>
<dbReference type="Pfam" id="PF13359">
    <property type="entry name" value="DDE_Tnp_4"/>
    <property type="match status" value="1"/>
</dbReference>
<evidence type="ECO:0000313" key="4">
    <source>
        <dbReference type="EMBL" id="KAG2838419.1"/>
    </source>
</evidence>
<accession>A0A8T1JP98</accession>
<dbReference type="VEuPathDB" id="FungiDB:PC110_g6105"/>
<keyword evidence="2" id="KW-0479">Metal-binding</keyword>
<dbReference type="EMBL" id="RCMI01001338">
    <property type="protein sequence ID" value="KAG2886493.1"/>
    <property type="molecule type" value="Genomic_DNA"/>
</dbReference>
<dbReference type="VEuPathDB" id="FungiDB:PC110_g8204"/>
<evidence type="ECO:0000259" key="3">
    <source>
        <dbReference type="Pfam" id="PF13359"/>
    </source>
</evidence>
<dbReference type="Proteomes" id="UP000735874">
    <property type="component" value="Unassembled WGS sequence"/>
</dbReference>
<gene>
    <name evidence="4" type="ORF">PC113_g19665</name>
    <name evidence="5" type="ORF">PC115_g20668</name>
</gene>
<evidence type="ECO:0000256" key="2">
    <source>
        <dbReference type="ARBA" id="ARBA00022723"/>
    </source>
</evidence>
<dbReference type="GO" id="GO:0046872">
    <property type="term" value="F:metal ion binding"/>
    <property type="evidence" value="ECO:0007669"/>
    <property type="project" value="UniProtKB-KW"/>
</dbReference>
<evidence type="ECO:0000313" key="5">
    <source>
        <dbReference type="EMBL" id="KAG2886493.1"/>
    </source>
</evidence>
<comment type="cofactor">
    <cofactor evidence="1">
        <name>a divalent metal cation</name>
        <dbReference type="ChEBI" id="CHEBI:60240"/>
    </cofactor>
</comment>
<dbReference type="EMBL" id="RCMG01001033">
    <property type="protein sequence ID" value="KAG2838419.1"/>
    <property type="molecule type" value="Genomic_DNA"/>
</dbReference>
<evidence type="ECO:0000256" key="1">
    <source>
        <dbReference type="ARBA" id="ARBA00001968"/>
    </source>
</evidence>
<feature type="domain" description="DDE Tnp4" evidence="3">
    <location>
        <begin position="52"/>
        <end position="220"/>
    </location>
</feature>
<sequence length="252" mass="29300">MAYKLLEVIEPILFATFVKPVTMTQQRENNKTFRNYLYALYATDVKFQPAYRPSGNFTEKKTYFRGKHKLYGYKLECSVAYLGVAVDVSSHEPGSKSDLTMMLDRRAVRMERLLKTPQELGQDDNGEGAVQHPLAWDVLVAKGYQGAGAVLRTIQPKRKPRDGELSHQDMTRNRLVSSDRVLVENYIGRVCMLWKVMYTTYKWLEVRYGMIARTCFALTNFHVSFMPLRNEDNKLYYSVLSRYQSMPEEARE</sequence>
<dbReference type="Proteomes" id="UP000774804">
    <property type="component" value="Unassembled WGS sequence"/>
</dbReference>
<name>A0A8T1JP98_9STRA</name>
<reference evidence="5" key="1">
    <citation type="submission" date="2018-10" db="EMBL/GenBank/DDBJ databases">
        <title>Effector identification in a new, highly contiguous assembly of the strawberry crown rot pathogen Phytophthora cactorum.</title>
        <authorList>
            <person name="Armitage A.D."/>
            <person name="Nellist C.F."/>
            <person name="Bates H."/>
            <person name="Vickerstaff R.J."/>
            <person name="Harrison R.J."/>
        </authorList>
    </citation>
    <scope>NUCLEOTIDE SEQUENCE</scope>
    <source>
        <strain evidence="4">15-7</strain>
        <strain evidence="5">4032</strain>
    </source>
</reference>
<evidence type="ECO:0000313" key="6">
    <source>
        <dbReference type="Proteomes" id="UP000774804"/>
    </source>
</evidence>
<organism evidence="5 6">
    <name type="scientific">Phytophthora cactorum</name>
    <dbReference type="NCBI Taxonomy" id="29920"/>
    <lineage>
        <taxon>Eukaryota</taxon>
        <taxon>Sar</taxon>
        <taxon>Stramenopiles</taxon>
        <taxon>Oomycota</taxon>
        <taxon>Peronosporomycetes</taxon>
        <taxon>Peronosporales</taxon>
        <taxon>Peronosporaceae</taxon>
        <taxon>Phytophthora</taxon>
    </lineage>
</organism>
<proteinExistence type="predicted"/>
<protein>
    <recommendedName>
        <fullName evidence="3">DDE Tnp4 domain-containing protein</fullName>
    </recommendedName>
</protein>
<dbReference type="InterPro" id="IPR027806">
    <property type="entry name" value="HARBI1_dom"/>
</dbReference>